<evidence type="ECO:0000313" key="2">
    <source>
        <dbReference type="Proteomes" id="UP000019241"/>
    </source>
</evidence>
<dbReference type="EMBL" id="AODM01000042">
    <property type="protein sequence ID" value="EUJ52641.1"/>
    <property type="molecule type" value="Genomic_DNA"/>
</dbReference>
<comment type="caution">
    <text evidence="1">The sequence shown here is derived from an EMBL/GenBank/DDBJ whole genome shotgun (WGS) entry which is preliminary data.</text>
</comment>
<dbReference type="RefSeq" id="WP_036063935.1">
    <property type="nucleotide sequence ID" value="NZ_AODM01000042.1"/>
</dbReference>
<gene>
    <name evidence="1" type="ORF">MCOL2_12912</name>
</gene>
<proteinExistence type="predicted"/>
<dbReference type="Proteomes" id="UP000019241">
    <property type="component" value="Unassembled WGS sequence"/>
</dbReference>
<accession>W7DLJ6</accession>
<dbReference type="PATRIC" id="fig|1265822.4.peg.2623"/>
<sequence length="97" mass="11034">MLKEGLRDGADVEYDGGKKQFSVIMTNDKLKDSLNKIKENPADKKWPKLIKAFQHLSKQIESNLAKGYTIRLVEPDNKEQTMLTITDGKTTYDFAAQ</sequence>
<reference evidence="1 2" key="1">
    <citation type="submission" date="2012-12" db="EMBL/GenBank/DDBJ databases">
        <title>Novel taxa of Listeriaceae from agricultural environments in the United States.</title>
        <authorList>
            <person name="den Bakker H.C."/>
            <person name="Allred A."/>
            <person name="Warchocki S."/>
            <person name="Wright E.M."/>
            <person name="Burrell A."/>
            <person name="Nightingale K.K."/>
            <person name="Kephart D."/>
            <person name="Wiedmann M."/>
        </authorList>
    </citation>
    <scope>NUCLEOTIDE SEQUENCE [LARGE SCALE GENOMIC DNA]</scope>
    <source>
        <strain evidence="1 2">FSL S10-1203</strain>
    </source>
</reference>
<dbReference type="AlphaFoldDB" id="W7DLJ6"/>
<organism evidence="1 2">
    <name type="scientific">Listeria fleischmannii FSL S10-1203</name>
    <dbReference type="NCBI Taxonomy" id="1265822"/>
    <lineage>
        <taxon>Bacteria</taxon>
        <taxon>Bacillati</taxon>
        <taxon>Bacillota</taxon>
        <taxon>Bacilli</taxon>
        <taxon>Bacillales</taxon>
        <taxon>Listeriaceae</taxon>
        <taxon>Listeria</taxon>
    </lineage>
</organism>
<evidence type="ECO:0000313" key="1">
    <source>
        <dbReference type="EMBL" id="EUJ52641.1"/>
    </source>
</evidence>
<name>W7DLJ6_9LIST</name>
<protein>
    <submittedName>
        <fullName evidence="1">Uncharacterized protein</fullName>
    </submittedName>
</protein>